<dbReference type="GO" id="GO:0005524">
    <property type="term" value="F:ATP binding"/>
    <property type="evidence" value="ECO:0007669"/>
    <property type="project" value="UniProtKB-KW"/>
</dbReference>
<dbReference type="GO" id="GO:0030975">
    <property type="term" value="F:thiamine binding"/>
    <property type="evidence" value="ECO:0007669"/>
    <property type="project" value="InterPro"/>
</dbReference>
<dbReference type="InterPro" id="IPR007371">
    <property type="entry name" value="TPK_catalytic"/>
</dbReference>
<dbReference type="CDD" id="cd07995">
    <property type="entry name" value="TPK"/>
    <property type="match status" value="1"/>
</dbReference>
<proteinExistence type="predicted"/>
<dbReference type="GO" id="GO:0016301">
    <property type="term" value="F:kinase activity"/>
    <property type="evidence" value="ECO:0007669"/>
    <property type="project" value="UniProtKB-KW"/>
</dbReference>
<dbReference type="PANTHER" id="PTHR41299:SF1">
    <property type="entry name" value="THIAMINE PYROPHOSPHOKINASE"/>
    <property type="match status" value="1"/>
</dbReference>
<dbReference type="NCBIfam" id="TIGR01378">
    <property type="entry name" value="thi_PPkinase"/>
    <property type="match status" value="1"/>
</dbReference>
<gene>
    <name evidence="7" type="primary">thiN</name>
    <name evidence="7" type="ORF">ERS852478_00727</name>
</gene>
<dbReference type="SUPFAM" id="SSF63862">
    <property type="entry name" value="Thiamin pyrophosphokinase, substrate-binding domain"/>
    <property type="match status" value="1"/>
</dbReference>
<dbReference type="GO" id="GO:0004788">
    <property type="term" value="F:thiamine diphosphokinase activity"/>
    <property type="evidence" value="ECO:0007669"/>
    <property type="project" value="UniProtKB-UniRule"/>
</dbReference>
<dbReference type="GO" id="GO:0009229">
    <property type="term" value="P:thiamine diphosphate biosynthetic process"/>
    <property type="evidence" value="ECO:0007669"/>
    <property type="project" value="InterPro"/>
</dbReference>
<evidence type="ECO:0000256" key="4">
    <source>
        <dbReference type="ARBA" id="ARBA00022840"/>
    </source>
</evidence>
<name>A0A173YQQ2_9FIRM</name>
<dbReference type="EMBL" id="CYZN01000004">
    <property type="protein sequence ID" value="CUN65910.1"/>
    <property type="molecule type" value="Genomic_DNA"/>
</dbReference>
<dbReference type="SUPFAM" id="SSF63999">
    <property type="entry name" value="Thiamin pyrophosphokinase, catalytic domain"/>
    <property type="match status" value="1"/>
</dbReference>
<keyword evidence="4" id="KW-0067">ATP-binding</keyword>
<dbReference type="InterPro" id="IPR006282">
    <property type="entry name" value="Thi_PPkinase"/>
</dbReference>
<dbReference type="InterPro" id="IPR053149">
    <property type="entry name" value="TPK"/>
</dbReference>
<dbReference type="Gene3D" id="3.40.50.10240">
    <property type="entry name" value="Thiamin pyrophosphokinase, catalytic domain"/>
    <property type="match status" value="2"/>
</dbReference>
<evidence type="ECO:0000256" key="3">
    <source>
        <dbReference type="ARBA" id="ARBA00022777"/>
    </source>
</evidence>
<dbReference type="InterPro" id="IPR007373">
    <property type="entry name" value="Thiamin_PyroPKinase_B1-bd"/>
</dbReference>
<sequence length="243" mass="27104">MIDTIIVSGGNIHSDFALDFLKKNEACLIAADKGLEFFLEHQLLPDAVIGDFDSLSEDGKKFLEIQEEKSMDSEIPYGGMTEWKVQKGFRNEIKEIKVIRLRPEKDDSDTQSAMNYAIRTGAKEIVIFGVTGNRVDHLMANFGLLVLAQNQGAEVTLVDQYNYMKLISDGTVLKKSEQFGKYVSFFPFGGNVTDLTLEGFKYPLSNYCLTAADSGLTVSNEIISEYARVTFSSGELLMIMSRD</sequence>
<evidence type="ECO:0000259" key="6">
    <source>
        <dbReference type="SMART" id="SM00983"/>
    </source>
</evidence>
<keyword evidence="2" id="KW-0547">Nucleotide-binding</keyword>
<evidence type="ECO:0000256" key="1">
    <source>
        <dbReference type="ARBA" id="ARBA00022679"/>
    </source>
</evidence>
<dbReference type="SMART" id="SM00983">
    <property type="entry name" value="TPK_B1_binding"/>
    <property type="match status" value="1"/>
</dbReference>
<organism evidence="7 8">
    <name type="scientific">Blautia wexlerae</name>
    <dbReference type="NCBI Taxonomy" id="418240"/>
    <lineage>
        <taxon>Bacteria</taxon>
        <taxon>Bacillati</taxon>
        <taxon>Bacillota</taxon>
        <taxon>Clostridia</taxon>
        <taxon>Lachnospirales</taxon>
        <taxon>Lachnospiraceae</taxon>
        <taxon>Blautia</taxon>
    </lineage>
</organism>
<keyword evidence="3 7" id="KW-0418">Kinase</keyword>
<dbReference type="Pfam" id="PF04265">
    <property type="entry name" value="TPK_B1_binding"/>
    <property type="match status" value="1"/>
</dbReference>
<dbReference type="InterPro" id="IPR036371">
    <property type="entry name" value="TPK_B1-bd_sf"/>
</dbReference>
<accession>A0A173YQQ2</accession>
<evidence type="ECO:0000256" key="2">
    <source>
        <dbReference type="ARBA" id="ARBA00022741"/>
    </source>
</evidence>
<dbReference type="RefSeq" id="WP_055199780.1">
    <property type="nucleotide sequence ID" value="NZ_BTHH01000003.1"/>
</dbReference>
<dbReference type="InterPro" id="IPR036759">
    <property type="entry name" value="TPK_catalytic_sf"/>
</dbReference>
<keyword evidence="1 7" id="KW-0808">Transferase</keyword>
<evidence type="ECO:0000313" key="8">
    <source>
        <dbReference type="Proteomes" id="UP000095431"/>
    </source>
</evidence>
<dbReference type="PANTHER" id="PTHR41299">
    <property type="entry name" value="THIAMINE PYROPHOSPHOKINASE"/>
    <property type="match status" value="1"/>
</dbReference>
<dbReference type="GO" id="GO:0006772">
    <property type="term" value="P:thiamine metabolic process"/>
    <property type="evidence" value="ECO:0007669"/>
    <property type="project" value="UniProtKB-UniRule"/>
</dbReference>
<evidence type="ECO:0000256" key="5">
    <source>
        <dbReference type="NCBIfam" id="TIGR01378"/>
    </source>
</evidence>
<dbReference type="AlphaFoldDB" id="A0A173YQQ2"/>
<reference evidence="7 8" key="1">
    <citation type="submission" date="2015-09" db="EMBL/GenBank/DDBJ databases">
        <authorList>
            <consortium name="Pathogen Informatics"/>
        </authorList>
    </citation>
    <scope>NUCLEOTIDE SEQUENCE [LARGE SCALE GENOMIC DNA]</scope>
    <source>
        <strain evidence="7 8">2789STDY5834863</strain>
    </source>
</reference>
<dbReference type="Pfam" id="PF04263">
    <property type="entry name" value="TPK_catalytic"/>
    <property type="match status" value="1"/>
</dbReference>
<dbReference type="eggNOG" id="COG1564">
    <property type="taxonomic scope" value="Bacteria"/>
</dbReference>
<feature type="domain" description="Thiamin pyrophosphokinase thiamin-binding" evidence="6">
    <location>
        <begin position="170"/>
        <end position="237"/>
    </location>
</feature>
<evidence type="ECO:0000313" key="7">
    <source>
        <dbReference type="EMBL" id="CUN65910.1"/>
    </source>
</evidence>
<dbReference type="EC" id="2.7.6.2" evidence="5"/>
<protein>
    <recommendedName>
        <fullName evidence="5">Thiamine diphosphokinase</fullName>
        <ecNumber evidence="5">2.7.6.2</ecNumber>
    </recommendedName>
</protein>
<dbReference type="Proteomes" id="UP000095431">
    <property type="component" value="Unassembled WGS sequence"/>
</dbReference>